<dbReference type="RefSeq" id="WP_094730204.1">
    <property type="nucleotide sequence ID" value="NZ_MWWY01000029.1"/>
</dbReference>
<keyword evidence="6 7" id="KW-0472">Membrane</keyword>
<keyword evidence="10" id="KW-1185">Reference proteome</keyword>
<dbReference type="OrthoDB" id="2063054at2"/>
<dbReference type="AlphaFoldDB" id="A0A261FXA5"/>
<evidence type="ECO:0000259" key="8">
    <source>
        <dbReference type="PROSITE" id="PS50928"/>
    </source>
</evidence>
<feature type="transmembrane region" description="Helical" evidence="7">
    <location>
        <begin position="136"/>
        <end position="155"/>
    </location>
</feature>
<dbReference type="GO" id="GO:0005886">
    <property type="term" value="C:plasma membrane"/>
    <property type="evidence" value="ECO:0007669"/>
    <property type="project" value="UniProtKB-SubCell"/>
</dbReference>
<keyword evidence="4 7" id="KW-0812">Transmembrane</keyword>
<feature type="transmembrane region" description="Helical" evidence="7">
    <location>
        <begin position="208"/>
        <end position="232"/>
    </location>
</feature>
<evidence type="ECO:0000256" key="3">
    <source>
        <dbReference type="ARBA" id="ARBA00022475"/>
    </source>
</evidence>
<evidence type="ECO:0000256" key="6">
    <source>
        <dbReference type="ARBA" id="ARBA00023136"/>
    </source>
</evidence>
<evidence type="ECO:0000313" key="9">
    <source>
        <dbReference type="EMBL" id="OZG63787.1"/>
    </source>
</evidence>
<feature type="transmembrane region" description="Helical" evidence="7">
    <location>
        <begin position="288"/>
        <end position="307"/>
    </location>
</feature>
<evidence type="ECO:0000256" key="7">
    <source>
        <dbReference type="RuleBase" id="RU363032"/>
    </source>
</evidence>
<accession>A0A261FXA5</accession>
<name>A0A261FXA5_9BIFI</name>
<comment type="caution">
    <text evidence="9">The sequence shown here is derived from an EMBL/GenBank/DDBJ whole genome shotgun (WGS) entry which is preliminary data.</text>
</comment>
<evidence type="ECO:0000256" key="5">
    <source>
        <dbReference type="ARBA" id="ARBA00022989"/>
    </source>
</evidence>
<evidence type="ECO:0000256" key="4">
    <source>
        <dbReference type="ARBA" id="ARBA00022692"/>
    </source>
</evidence>
<dbReference type="SUPFAM" id="SSF161098">
    <property type="entry name" value="MetI-like"/>
    <property type="match status" value="1"/>
</dbReference>
<dbReference type="PANTHER" id="PTHR43744">
    <property type="entry name" value="ABC TRANSPORTER PERMEASE PROTEIN MG189-RELATED-RELATED"/>
    <property type="match status" value="1"/>
</dbReference>
<evidence type="ECO:0000256" key="2">
    <source>
        <dbReference type="ARBA" id="ARBA00022448"/>
    </source>
</evidence>
<dbReference type="PANTHER" id="PTHR43744:SF9">
    <property type="entry name" value="POLYGALACTURONAN_RHAMNOGALACTURONAN TRANSPORT SYSTEM PERMEASE PROTEIN YTCP"/>
    <property type="match status" value="1"/>
</dbReference>
<dbReference type="EMBL" id="MWWY01000029">
    <property type="protein sequence ID" value="OZG63787.1"/>
    <property type="molecule type" value="Genomic_DNA"/>
</dbReference>
<evidence type="ECO:0000313" key="10">
    <source>
        <dbReference type="Proteomes" id="UP000216074"/>
    </source>
</evidence>
<organism evidence="9 10">
    <name type="scientific">Bifidobacterium hapali</name>
    <dbReference type="NCBI Taxonomy" id="1630172"/>
    <lineage>
        <taxon>Bacteria</taxon>
        <taxon>Bacillati</taxon>
        <taxon>Actinomycetota</taxon>
        <taxon>Actinomycetes</taxon>
        <taxon>Bifidobacteriales</taxon>
        <taxon>Bifidobacteriaceae</taxon>
        <taxon>Bifidobacterium</taxon>
    </lineage>
</organism>
<dbReference type="Pfam" id="PF00528">
    <property type="entry name" value="BPD_transp_1"/>
    <property type="match status" value="1"/>
</dbReference>
<dbReference type="InterPro" id="IPR000515">
    <property type="entry name" value="MetI-like"/>
</dbReference>
<feature type="transmembrane region" description="Helical" evidence="7">
    <location>
        <begin position="105"/>
        <end position="124"/>
    </location>
</feature>
<dbReference type="CDD" id="cd06261">
    <property type="entry name" value="TM_PBP2"/>
    <property type="match status" value="1"/>
</dbReference>
<protein>
    <submittedName>
        <fullName evidence="9">Sugar ABC transporter permease</fullName>
    </submittedName>
</protein>
<evidence type="ECO:0000256" key="1">
    <source>
        <dbReference type="ARBA" id="ARBA00004651"/>
    </source>
</evidence>
<sequence>MASATLQPSGSLAPKTSAEDIPWNPKVRQQRTVSDWIVDIVIWALLTLAVIAVVYPIWFVIIASVSNQTAVNQGRVTLWPVGFSFGGYAKVFADARIWTGYMNTIVYSVVGTALNMLVTIPLSFALSRREFKPRRVILFLLTFTMFFAGGLIPNYLLFKQLGLLDNWLVFILPTAVSVWNVIIARSFFETSIPEDLHDASQIDGLGYWGYFLRIVLPLSSAIIAVLALYYFVGHWNDFFTGLVYIRDTDKLPLQNVLRSILLANQTGMTGQSSGGMDLLQQREFANQIKYGVIIVSTLPLLVLYPFLQKYFNKGVMIGAVKG</sequence>
<comment type="similarity">
    <text evidence="7">Belongs to the binding-protein-dependent transport system permease family.</text>
</comment>
<feature type="transmembrane region" description="Helical" evidence="7">
    <location>
        <begin position="167"/>
        <end position="188"/>
    </location>
</feature>
<dbReference type="Proteomes" id="UP000216074">
    <property type="component" value="Unassembled WGS sequence"/>
</dbReference>
<reference evidence="9 10" key="1">
    <citation type="journal article" date="2017" name="BMC Genomics">
        <title>Comparative genomic and phylogenomic analyses of the Bifidobacteriaceae family.</title>
        <authorList>
            <person name="Lugli G.A."/>
            <person name="Milani C."/>
            <person name="Turroni F."/>
            <person name="Duranti S."/>
            <person name="Mancabelli L."/>
            <person name="Mangifesta M."/>
            <person name="Ferrario C."/>
            <person name="Modesto M."/>
            <person name="Mattarelli P."/>
            <person name="Jiri K."/>
            <person name="van Sinderen D."/>
            <person name="Ventura M."/>
        </authorList>
    </citation>
    <scope>NUCLEOTIDE SEQUENCE [LARGE SCALE GENOMIC DNA]</scope>
    <source>
        <strain evidence="9 10">DSM 100202</strain>
    </source>
</reference>
<proteinExistence type="inferred from homology"/>
<dbReference type="PROSITE" id="PS50928">
    <property type="entry name" value="ABC_TM1"/>
    <property type="match status" value="1"/>
</dbReference>
<gene>
    <name evidence="9" type="ORF">BHAP_1606</name>
</gene>
<keyword evidence="5 7" id="KW-1133">Transmembrane helix</keyword>
<dbReference type="GO" id="GO:0055085">
    <property type="term" value="P:transmembrane transport"/>
    <property type="evidence" value="ECO:0007669"/>
    <property type="project" value="InterPro"/>
</dbReference>
<feature type="domain" description="ABC transmembrane type-1" evidence="8">
    <location>
        <begin position="101"/>
        <end position="311"/>
    </location>
</feature>
<comment type="subcellular location">
    <subcellularLocation>
        <location evidence="1 7">Cell membrane</location>
        <topology evidence="1 7">Multi-pass membrane protein</topology>
    </subcellularLocation>
</comment>
<dbReference type="Gene3D" id="1.10.3720.10">
    <property type="entry name" value="MetI-like"/>
    <property type="match status" value="1"/>
</dbReference>
<dbReference type="InterPro" id="IPR035906">
    <property type="entry name" value="MetI-like_sf"/>
</dbReference>
<keyword evidence="2 7" id="KW-0813">Transport</keyword>
<feature type="transmembrane region" description="Helical" evidence="7">
    <location>
        <begin position="42"/>
        <end position="64"/>
    </location>
</feature>
<keyword evidence="3" id="KW-1003">Cell membrane</keyword>